<dbReference type="KEGG" id="bgv:CAL12_26900"/>
<dbReference type="InterPro" id="IPR003593">
    <property type="entry name" value="AAA+_ATPase"/>
</dbReference>
<name>A0A1W6YSK9_9BORD</name>
<dbReference type="Gene3D" id="3.40.50.300">
    <property type="entry name" value="P-loop containing nucleotide triphosphate hydrolases"/>
    <property type="match status" value="1"/>
</dbReference>
<evidence type="ECO:0000256" key="4">
    <source>
        <dbReference type="ARBA" id="ARBA00022741"/>
    </source>
</evidence>
<evidence type="ECO:0000259" key="7">
    <source>
        <dbReference type="PROSITE" id="PS50893"/>
    </source>
</evidence>
<dbReference type="PANTHER" id="PTHR46743:SF2">
    <property type="entry name" value="TEICHOIC ACIDS EXPORT ATP-BINDING PROTEIN TAGH"/>
    <property type="match status" value="1"/>
</dbReference>
<protein>
    <submittedName>
        <fullName evidence="8">Sugar ABC transporter ATP-binding protein</fullName>
    </submittedName>
</protein>
<evidence type="ECO:0000256" key="5">
    <source>
        <dbReference type="ARBA" id="ARBA00022840"/>
    </source>
</evidence>
<keyword evidence="3" id="KW-0472">Membrane</keyword>
<evidence type="ECO:0000256" key="3">
    <source>
        <dbReference type="ARBA" id="ARBA00022475"/>
    </source>
</evidence>
<dbReference type="SUPFAM" id="SSF52540">
    <property type="entry name" value="P-loop containing nucleoside triphosphate hydrolases"/>
    <property type="match status" value="1"/>
</dbReference>
<dbReference type="GO" id="GO:0140359">
    <property type="term" value="F:ABC-type transporter activity"/>
    <property type="evidence" value="ECO:0007669"/>
    <property type="project" value="InterPro"/>
</dbReference>
<dbReference type="PROSITE" id="PS00211">
    <property type="entry name" value="ABC_TRANSPORTER_1"/>
    <property type="match status" value="1"/>
</dbReference>
<proteinExistence type="inferred from homology"/>
<keyword evidence="4" id="KW-0547">Nucleotide-binding</keyword>
<organism evidence="8 9">
    <name type="scientific">Bordetella genomosp. 8</name>
    <dbReference type="NCBI Taxonomy" id="1416806"/>
    <lineage>
        <taxon>Bacteria</taxon>
        <taxon>Pseudomonadati</taxon>
        <taxon>Pseudomonadota</taxon>
        <taxon>Betaproteobacteria</taxon>
        <taxon>Burkholderiales</taxon>
        <taxon>Alcaligenaceae</taxon>
        <taxon>Bordetella</taxon>
    </lineage>
</organism>
<evidence type="ECO:0000256" key="1">
    <source>
        <dbReference type="ARBA" id="ARBA00005417"/>
    </source>
</evidence>
<dbReference type="CDD" id="cd03220">
    <property type="entry name" value="ABC_KpsT_Wzt"/>
    <property type="match status" value="1"/>
</dbReference>
<dbReference type="RefSeq" id="WP_086067408.1">
    <property type="nucleotide sequence ID" value="NZ_CP021108.1"/>
</dbReference>
<dbReference type="Proteomes" id="UP000194151">
    <property type="component" value="Chromosome"/>
</dbReference>
<dbReference type="OrthoDB" id="9778870at2"/>
<keyword evidence="9" id="KW-1185">Reference proteome</keyword>
<dbReference type="Gene3D" id="2.70.50.60">
    <property type="entry name" value="abc- transporter (atp binding component) like domain"/>
    <property type="match status" value="1"/>
</dbReference>
<dbReference type="Pfam" id="PF14524">
    <property type="entry name" value="Wzt_C"/>
    <property type="match status" value="1"/>
</dbReference>
<dbReference type="InterPro" id="IPR029439">
    <property type="entry name" value="Wzt_C"/>
</dbReference>
<dbReference type="Pfam" id="PF00005">
    <property type="entry name" value="ABC_tran"/>
    <property type="match status" value="1"/>
</dbReference>
<dbReference type="InterPro" id="IPR003439">
    <property type="entry name" value="ABC_transporter-like_ATP-bd"/>
</dbReference>
<evidence type="ECO:0000313" key="8">
    <source>
        <dbReference type="EMBL" id="ARP84085.1"/>
    </source>
</evidence>
<evidence type="ECO:0000313" key="9">
    <source>
        <dbReference type="Proteomes" id="UP000194151"/>
    </source>
</evidence>
<dbReference type="InterPro" id="IPR027417">
    <property type="entry name" value="P-loop_NTPase"/>
</dbReference>
<evidence type="ECO:0000256" key="6">
    <source>
        <dbReference type="SAM" id="MobiDB-lite"/>
    </source>
</evidence>
<dbReference type="PROSITE" id="PS50893">
    <property type="entry name" value="ABC_TRANSPORTER_2"/>
    <property type="match status" value="1"/>
</dbReference>
<feature type="region of interest" description="Disordered" evidence="6">
    <location>
        <begin position="251"/>
        <end position="276"/>
    </location>
</feature>
<dbReference type="SMART" id="SM00382">
    <property type="entry name" value="AAA"/>
    <property type="match status" value="1"/>
</dbReference>
<keyword evidence="3" id="KW-1003">Cell membrane</keyword>
<dbReference type="CDD" id="cd10147">
    <property type="entry name" value="Wzt_C-like"/>
    <property type="match status" value="1"/>
</dbReference>
<comment type="similarity">
    <text evidence="1">Belongs to the ABC transporter superfamily.</text>
</comment>
<dbReference type="GO" id="GO:0016887">
    <property type="term" value="F:ATP hydrolysis activity"/>
    <property type="evidence" value="ECO:0007669"/>
    <property type="project" value="InterPro"/>
</dbReference>
<dbReference type="InterPro" id="IPR015860">
    <property type="entry name" value="ABC_transpr_TagH-like"/>
</dbReference>
<feature type="domain" description="ABC transporter" evidence="7">
    <location>
        <begin position="27"/>
        <end position="248"/>
    </location>
</feature>
<dbReference type="GO" id="GO:0016020">
    <property type="term" value="C:membrane"/>
    <property type="evidence" value="ECO:0007669"/>
    <property type="project" value="InterPro"/>
</dbReference>
<dbReference type="GO" id="GO:0005524">
    <property type="term" value="F:ATP binding"/>
    <property type="evidence" value="ECO:0007669"/>
    <property type="project" value="UniProtKB-KW"/>
</dbReference>
<keyword evidence="2" id="KW-0813">Transport</keyword>
<keyword evidence="5 8" id="KW-0067">ATP-binding</keyword>
<reference evidence="8 9" key="1">
    <citation type="submission" date="2017-05" db="EMBL/GenBank/DDBJ databases">
        <title>Complete and WGS of Bordetella genogroups.</title>
        <authorList>
            <person name="Spilker T."/>
            <person name="LiPuma J."/>
        </authorList>
    </citation>
    <scope>NUCLEOTIDE SEQUENCE [LARGE SCALE GENOMIC DNA]</scope>
    <source>
        <strain evidence="8 9">AU19157</strain>
    </source>
</reference>
<gene>
    <name evidence="8" type="ORF">CAL12_26900</name>
</gene>
<accession>A0A1W6YSK9</accession>
<dbReference type="InterPro" id="IPR017871">
    <property type="entry name" value="ABC_transporter-like_CS"/>
</dbReference>
<dbReference type="PANTHER" id="PTHR46743">
    <property type="entry name" value="TEICHOIC ACIDS EXPORT ATP-BINDING PROTEIN TAGH"/>
    <property type="match status" value="1"/>
</dbReference>
<evidence type="ECO:0000256" key="2">
    <source>
        <dbReference type="ARBA" id="ARBA00022448"/>
    </source>
</evidence>
<dbReference type="InterPro" id="IPR050683">
    <property type="entry name" value="Bact_Polysacc_Export_ATP-bd"/>
</dbReference>
<feature type="compositionally biased region" description="Low complexity" evidence="6">
    <location>
        <begin position="251"/>
        <end position="266"/>
    </location>
</feature>
<dbReference type="EMBL" id="CP021108">
    <property type="protein sequence ID" value="ARP84085.1"/>
    <property type="molecule type" value="Genomic_DNA"/>
</dbReference>
<sequence length="441" mass="48284">MSSDTAIRVSGLSKCFHIYEKPRDRLLQMLARGRRKYFREFWALQDVNFEVLRGESIGIVGRNGSGKSTLLQLICGTLTPTTGNIETFGRVAALLELGSGFNPEFTGRENVYLNASVLGLSKAEIDVRFDSIAGFADIGEFLDQPVKTYSSGMAVRLAFAVQAQVDPDILIVDEALAVGDARFQAKCFERLRQLKENGTSILLVTHSGEQVVTHCTRAILLDTHRIRMIDAPRAVINRYMDLLFGREPSDANDGAAGEAADPDAQALPTDEPDAHPLSVTEDVFATKPHYNPHEYRWGDGAATILDFRLTADGREFSHGVKTGASMQIDVAVRFNATVAAPIFGFTLKTKEGVTVASTNTYVGNEPTFRLLGDKGTVAFVRLRFAARLTGGDYFLSLGVASRQSEDIVPHDRRYDSIHLVVEPTDTFYGLADLSIDLAANP</sequence>
<dbReference type="AlphaFoldDB" id="A0A1W6YSK9"/>
<dbReference type="STRING" id="1416806.CAL12_26900"/>